<dbReference type="InterPro" id="IPR011548">
    <property type="entry name" value="HIBADH"/>
</dbReference>
<evidence type="ECO:0000313" key="12">
    <source>
        <dbReference type="EMBL" id="VVC28290.1"/>
    </source>
</evidence>
<dbReference type="InterPro" id="IPR029154">
    <property type="entry name" value="HIBADH-like_NADP-bd"/>
</dbReference>
<dbReference type="GO" id="GO:0051287">
    <property type="term" value="F:NAD binding"/>
    <property type="evidence" value="ECO:0007669"/>
    <property type="project" value="InterPro"/>
</dbReference>
<evidence type="ECO:0000256" key="6">
    <source>
        <dbReference type="ARBA" id="ARBA00023027"/>
    </source>
</evidence>
<dbReference type="InterPro" id="IPR006115">
    <property type="entry name" value="6PGDH_NADP-bd"/>
</dbReference>
<dbReference type="SUPFAM" id="SSF48179">
    <property type="entry name" value="6-phosphogluconate dehydrogenase C-terminal domain-like"/>
    <property type="match status" value="1"/>
</dbReference>
<dbReference type="Proteomes" id="UP000325440">
    <property type="component" value="Unassembled WGS sequence"/>
</dbReference>
<accession>A0A5E4MG64</accession>
<dbReference type="SUPFAM" id="SSF51735">
    <property type="entry name" value="NAD(P)-binding Rossmann-fold domains"/>
    <property type="match status" value="1"/>
</dbReference>
<evidence type="ECO:0000259" key="10">
    <source>
        <dbReference type="Pfam" id="PF03446"/>
    </source>
</evidence>
<dbReference type="GO" id="GO:0008442">
    <property type="term" value="F:3-hydroxyisobutyrate dehydrogenase activity"/>
    <property type="evidence" value="ECO:0007669"/>
    <property type="project" value="UniProtKB-EC"/>
</dbReference>
<keyword evidence="4 9" id="KW-0101">Branched-chain amino acid catabolism</keyword>
<dbReference type="Pfam" id="PF14833">
    <property type="entry name" value="NAD_binding_11"/>
    <property type="match status" value="1"/>
</dbReference>
<protein>
    <recommendedName>
        <fullName evidence="3 9">3-hydroxyisobutyrate dehydrogenase</fullName>
        <shortName evidence="9">HIBADH</shortName>
        <ecNumber evidence="3 9">1.1.1.31</ecNumber>
    </recommendedName>
</protein>
<dbReference type="GO" id="GO:0005739">
    <property type="term" value="C:mitochondrion"/>
    <property type="evidence" value="ECO:0007669"/>
    <property type="project" value="TreeGrafter"/>
</dbReference>
<dbReference type="PANTHER" id="PTHR22981:SF7">
    <property type="entry name" value="3-HYDROXYISOBUTYRATE DEHYDROGENASE, MITOCHONDRIAL"/>
    <property type="match status" value="1"/>
</dbReference>
<dbReference type="InterPro" id="IPR036291">
    <property type="entry name" value="NAD(P)-bd_dom_sf"/>
</dbReference>
<dbReference type="GO" id="GO:0050661">
    <property type="term" value="F:NADP binding"/>
    <property type="evidence" value="ECO:0007669"/>
    <property type="project" value="InterPro"/>
</dbReference>
<comment type="catalytic activity">
    <reaction evidence="7 9">
        <text>3-hydroxy-2-methylpropanoate + NAD(+) = 2-methyl-3-oxopropanoate + NADH + H(+)</text>
        <dbReference type="Rhea" id="RHEA:17681"/>
        <dbReference type="ChEBI" id="CHEBI:11805"/>
        <dbReference type="ChEBI" id="CHEBI:15378"/>
        <dbReference type="ChEBI" id="CHEBI:57540"/>
        <dbReference type="ChEBI" id="CHEBI:57700"/>
        <dbReference type="ChEBI" id="CHEBI:57945"/>
        <dbReference type="EC" id="1.1.1.31"/>
    </reaction>
</comment>
<evidence type="ECO:0000256" key="5">
    <source>
        <dbReference type="ARBA" id="ARBA00023002"/>
    </source>
</evidence>
<dbReference type="AlphaFoldDB" id="A0A5E4MG64"/>
<comment type="pathway">
    <text evidence="1 9">Amino-acid degradation; L-valine degradation.</text>
</comment>
<keyword evidence="13" id="KW-1185">Reference proteome</keyword>
<proteinExistence type="inferred from homology"/>
<dbReference type="InterPro" id="IPR008927">
    <property type="entry name" value="6-PGluconate_DH-like_C_sf"/>
</dbReference>
<evidence type="ECO:0000256" key="2">
    <source>
        <dbReference type="ARBA" id="ARBA00006013"/>
    </source>
</evidence>
<dbReference type="InterPro" id="IPR015815">
    <property type="entry name" value="HIBADH-related"/>
</dbReference>
<gene>
    <name evidence="12" type="ORF">CINCED_3A001249</name>
</gene>
<dbReference type="PROSITE" id="PS00895">
    <property type="entry name" value="3_HYDROXYISOBUT_DH"/>
    <property type="match status" value="1"/>
</dbReference>
<keyword evidence="6 9" id="KW-0520">NAD</keyword>
<dbReference type="PANTHER" id="PTHR22981">
    <property type="entry name" value="3-HYDROXYISOBUTYRATE DEHYDROGENASE-RELATED"/>
    <property type="match status" value="1"/>
</dbReference>
<dbReference type="PIRSF" id="PIRSF000103">
    <property type="entry name" value="HIBADH"/>
    <property type="match status" value="1"/>
</dbReference>
<feature type="active site" evidence="8">
    <location>
        <position position="199"/>
    </location>
</feature>
<dbReference type="OrthoDB" id="435038at2759"/>
<evidence type="ECO:0000256" key="8">
    <source>
        <dbReference type="PIRSR" id="PIRSR000103-1"/>
    </source>
</evidence>
<evidence type="ECO:0000256" key="7">
    <source>
        <dbReference type="ARBA" id="ARBA00049197"/>
    </source>
</evidence>
<evidence type="ECO:0000256" key="1">
    <source>
        <dbReference type="ARBA" id="ARBA00005109"/>
    </source>
</evidence>
<dbReference type="Gene3D" id="1.10.1040.10">
    <property type="entry name" value="N-(1-d-carboxylethyl)-l-norvaline Dehydrogenase, domain 2"/>
    <property type="match status" value="1"/>
</dbReference>
<reference evidence="12 13" key="1">
    <citation type="submission" date="2019-08" db="EMBL/GenBank/DDBJ databases">
        <authorList>
            <person name="Alioto T."/>
            <person name="Alioto T."/>
            <person name="Gomez Garrido J."/>
        </authorList>
    </citation>
    <scope>NUCLEOTIDE SEQUENCE [LARGE SCALE GENOMIC DNA]</scope>
</reference>
<sequence length="323" mass="34650">MSMLGGGCGLNAFRMTTSCRRPVVERCRRWKSNVGFVGLGNMGIPMAKNLLKNGYAVVGNDVSTNRMEMFRKLDGAQTVDTLREMAANVDAIVTMLPESDHVLSAYETLLKSSKPEQIFVDCSTISPESSKKVSDMATRKGCKFLGAPVSGGVVGAENGTLTFMVGGDEAALKEASGLLSSMGSRWVYCGPAGSGLIAKICNNMILGMTMVAVAEAMNVAVKSGMEPNILASVINTSSGRCWASEINNPVPGAVEKSPSNDDYQKGFKAALLLKDMRLGESLAKEVGATTLLTRETVELYEEISKKGWADRDFSIAYKYFKEL</sequence>
<name>A0A5E4MG64_9HEMI</name>
<dbReference type="NCBIfam" id="TIGR01692">
    <property type="entry name" value="HIBADH"/>
    <property type="match status" value="1"/>
</dbReference>
<evidence type="ECO:0000259" key="11">
    <source>
        <dbReference type="Pfam" id="PF14833"/>
    </source>
</evidence>
<feature type="domain" description="3-hydroxyisobutyrate dehydrogenase-like NAD-binding" evidence="11">
    <location>
        <begin position="193"/>
        <end position="319"/>
    </location>
</feature>
<dbReference type="EMBL" id="CABPRJ010000479">
    <property type="protein sequence ID" value="VVC28290.1"/>
    <property type="molecule type" value="Genomic_DNA"/>
</dbReference>
<comment type="similarity">
    <text evidence="2">Belongs to the HIBADH-related family. 3-hydroxyisobutyrate dehydrogenase subfamily.</text>
</comment>
<dbReference type="InterPro" id="IPR002204">
    <property type="entry name" value="3-OH-isobutyrate_DH-rel_CS"/>
</dbReference>
<dbReference type="Pfam" id="PF03446">
    <property type="entry name" value="NAD_binding_2"/>
    <property type="match status" value="1"/>
</dbReference>
<evidence type="ECO:0000256" key="4">
    <source>
        <dbReference type="ARBA" id="ARBA00022456"/>
    </source>
</evidence>
<evidence type="ECO:0000256" key="3">
    <source>
        <dbReference type="ARBA" id="ARBA00012991"/>
    </source>
</evidence>
<dbReference type="FunFam" id="1.10.1040.10:FF:000006">
    <property type="entry name" value="3-hydroxyisobutyrate dehydrogenase"/>
    <property type="match status" value="1"/>
</dbReference>
<evidence type="ECO:0000256" key="9">
    <source>
        <dbReference type="RuleBase" id="RU910714"/>
    </source>
</evidence>
<dbReference type="EC" id="1.1.1.31" evidence="3 9"/>
<dbReference type="UniPathway" id="UPA00362"/>
<dbReference type="Gene3D" id="3.40.50.720">
    <property type="entry name" value="NAD(P)-binding Rossmann-like Domain"/>
    <property type="match status" value="1"/>
</dbReference>
<feature type="domain" description="6-phosphogluconate dehydrogenase NADP-binding" evidence="10">
    <location>
        <begin position="33"/>
        <end position="190"/>
    </location>
</feature>
<dbReference type="InterPro" id="IPR013328">
    <property type="entry name" value="6PGD_dom2"/>
</dbReference>
<organism evidence="12 13">
    <name type="scientific">Cinara cedri</name>
    <dbReference type="NCBI Taxonomy" id="506608"/>
    <lineage>
        <taxon>Eukaryota</taxon>
        <taxon>Metazoa</taxon>
        <taxon>Ecdysozoa</taxon>
        <taxon>Arthropoda</taxon>
        <taxon>Hexapoda</taxon>
        <taxon>Insecta</taxon>
        <taxon>Pterygota</taxon>
        <taxon>Neoptera</taxon>
        <taxon>Paraneoptera</taxon>
        <taxon>Hemiptera</taxon>
        <taxon>Sternorrhyncha</taxon>
        <taxon>Aphidomorpha</taxon>
        <taxon>Aphidoidea</taxon>
        <taxon>Aphididae</taxon>
        <taxon>Lachninae</taxon>
        <taxon>Cinara</taxon>
    </lineage>
</organism>
<dbReference type="GO" id="GO:0006574">
    <property type="term" value="P:L-valine catabolic process"/>
    <property type="evidence" value="ECO:0007669"/>
    <property type="project" value="UniProtKB-UniPathway"/>
</dbReference>
<keyword evidence="5 9" id="KW-0560">Oxidoreductase</keyword>
<evidence type="ECO:0000313" key="13">
    <source>
        <dbReference type="Proteomes" id="UP000325440"/>
    </source>
</evidence>